<proteinExistence type="predicted"/>
<dbReference type="Proteomes" id="UP000006575">
    <property type="component" value="Plasmid pRL12"/>
</dbReference>
<name>Q1M428_RHIJ3</name>
<dbReference type="AlphaFoldDB" id="Q1M428"/>
<evidence type="ECO:0000313" key="2">
    <source>
        <dbReference type="Proteomes" id="UP000006575"/>
    </source>
</evidence>
<organism evidence="1 2">
    <name type="scientific">Rhizobium johnstonii (strain DSM 114642 / LMG 32736 / 3841)</name>
    <name type="common">Rhizobium leguminosarum bv. viciae</name>
    <dbReference type="NCBI Taxonomy" id="216596"/>
    <lineage>
        <taxon>Bacteria</taxon>
        <taxon>Pseudomonadati</taxon>
        <taxon>Pseudomonadota</taxon>
        <taxon>Alphaproteobacteria</taxon>
        <taxon>Hyphomicrobiales</taxon>
        <taxon>Rhizobiaceae</taxon>
        <taxon>Rhizobium/Agrobacterium group</taxon>
        <taxon>Rhizobium</taxon>
        <taxon>Rhizobium johnstonii</taxon>
    </lineage>
</organism>
<gene>
    <name evidence="1" type="ordered locus">pRL120436</name>
</gene>
<dbReference type="EMBL" id="AM236086">
    <property type="protein sequence ID" value="CAK12145.1"/>
    <property type="molecule type" value="Genomic_DNA"/>
</dbReference>
<protein>
    <submittedName>
        <fullName evidence="1">Uncharacterized protein</fullName>
    </submittedName>
</protein>
<dbReference type="KEGG" id="rle:pRL120436"/>
<evidence type="ECO:0000313" key="1">
    <source>
        <dbReference type="EMBL" id="CAK12145.1"/>
    </source>
</evidence>
<dbReference type="HOGENOM" id="CLU_2809471_0_0_5"/>
<dbReference type="EnsemblBacteria" id="CAK12145">
    <property type="protein sequence ID" value="CAK12145"/>
    <property type="gene ID" value="pRL120436"/>
</dbReference>
<accession>Q1M428</accession>
<keyword evidence="2" id="KW-1185">Reference proteome</keyword>
<geneLocation type="plasmid" evidence="2">
    <name>pRL12</name>
</geneLocation>
<sequence>MPATKRLTGVPLPLFRPRPCARCKFDVAIYNLIACASLATAHMKPVSSRAMAVQTTVVRFPRPVNIR</sequence>
<reference evidence="1 2" key="1">
    <citation type="journal article" date="2006" name="Genome Biol.">
        <title>The genome of Rhizobium leguminosarum has recognizable core and accessory components.</title>
        <authorList>
            <person name="Young J.W."/>
            <person name="Crossman L.C."/>
            <person name="Johnston A.W.B."/>
            <person name="Thomson N.R."/>
            <person name="Ghazoui Z.F."/>
            <person name="Hull K.H."/>
            <person name="Wexler M."/>
            <person name="Curson A.R.J."/>
            <person name="Todd J.D."/>
            <person name="Poole P.S."/>
            <person name="Mauchline T.H."/>
            <person name="East A.K."/>
            <person name="Quail M.A."/>
            <person name="Churcher C."/>
            <person name="Arrowsmith C."/>
            <person name="Cherevach A."/>
            <person name="Chillingworth T."/>
            <person name="Clarke K."/>
            <person name="Cronin A."/>
            <person name="Davis P."/>
            <person name="Fraser A."/>
            <person name="Hance Z."/>
            <person name="Hauser H."/>
            <person name="Jagels K."/>
            <person name="Moule S."/>
            <person name="Mungall K."/>
            <person name="Norbertczak H."/>
            <person name="Rabbinowitsch E."/>
            <person name="Sanders M."/>
            <person name="Simmonds M."/>
            <person name="Whitehead S."/>
            <person name="Parkhill J."/>
        </authorList>
    </citation>
    <scope>NUCLEOTIDE SEQUENCE [LARGE SCALE GENOMIC DNA]</scope>
    <source>
        <strain evidence="2">DSM 114642 / LMG 32736 / 3841</strain>
    </source>
</reference>